<feature type="binding site" description="axial binding residue" evidence="5">
    <location>
        <position position="127"/>
    </location>
    <ligand>
        <name>chlorophyll b</name>
        <dbReference type="ChEBI" id="CHEBI:61721"/>
        <label>1</label>
    </ligand>
    <ligandPart>
        <name>Mg</name>
        <dbReference type="ChEBI" id="CHEBI:25107"/>
    </ligandPart>
</feature>
<dbReference type="EMBL" id="CAJNIZ010027025">
    <property type="protein sequence ID" value="CAE7497079.1"/>
    <property type="molecule type" value="Genomic_DNA"/>
</dbReference>
<feature type="non-terminal residue" evidence="6">
    <location>
        <position position="1158"/>
    </location>
</feature>
<feature type="binding site" evidence="5">
    <location>
        <position position="228"/>
    </location>
    <ligand>
        <name>chlorophyll a</name>
        <dbReference type="ChEBI" id="CHEBI:58416"/>
        <label>1</label>
    </ligand>
</feature>
<keyword evidence="4" id="KW-0934">Plastid</keyword>
<keyword evidence="5" id="KW-0157">Chromophore</keyword>
<dbReference type="GO" id="GO:0016168">
    <property type="term" value="F:chlorophyll binding"/>
    <property type="evidence" value="ECO:0007669"/>
    <property type="project" value="UniProtKB-KW"/>
</dbReference>
<evidence type="ECO:0000256" key="4">
    <source>
        <dbReference type="ARBA" id="ARBA00022640"/>
    </source>
</evidence>
<dbReference type="InterPro" id="IPR001344">
    <property type="entry name" value="Chloro_AB-bd_pln"/>
</dbReference>
<evidence type="ECO:0000256" key="3">
    <source>
        <dbReference type="ARBA" id="ARBA00022531"/>
    </source>
</evidence>
<dbReference type="InterPro" id="IPR022796">
    <property type="entry name" value="Chloroa_b-bind"/>
</dbReference>
<sequence>MASKKCAVGTAVGLAGVVAGSAFIVGAGSQPKGALRATAKAQHQARPAPSSAPLTAASLVATSAAAVCAASSGRKVVAKASVTALRAFETELGVQPPVGFWDPLGLARDGDVEAFQRRRSVELKHGRIAMLATMGYITPEIAGKWPGYLDPASGLKFADIPNGLAAISKVPAGGWTQILFWMAWCEVSRGAGSDIASGRPGDFGWYVLTSADPEAKKKKLNAELANGRLAMMAIIGMFYQDGLTGSAWGDWANYTESPLRAFETETGVQPPVGYWDPLGLASSGNLADFQRRREVELKHGRVAMFATIGYILPEYWRFPGYLSKYLDIKFADMPNGLSAISKVPAFGWLQIVGFAGIVEVNIYNEQVDNEPGNYGAGFLGLRSIGIMNTGITDPEVRKKKLNAELANGRLAMFAIIGMFFQDGLTGSAWGDWSLYSASPLRAFENELGVQAPVGFWDPLGLSSDGDAAVFARRREVELKHGRISMFATIGYIVPEYFRWPGDLSPKLGLKFTDIPNGLAALTKVPGQGWGQIVAFLGTYELFINKPVGGEPGNYGKGNLGLGFLGPVANPEARSRKLSAELANGRLAMMAIIGMLFQDGLTGSAWGDWALYTDSPLRSGLMSPGYNTLPEWEKPNTGFQGLTGDQAPLGFWDPLGFSKDLDVEVFKRRRETEIKHGRVSMFACMGYIAPEYYKFDGFLSPSNNLKFSDVPNGLKALSVVPKEGWAQILAFAGFLELVVNKKTSEPGNYGKGSLGLGYLGFGASIQDPALRTKKLNAELANGRLAMMAIIGMFFQDGLTGSAWGDWANYTDSPLRAFEGELGVQAPVGFWDPLGLSADGDTAVFKRRREVELKHGRISMYATIGYIVPEYFRWPGDLSPKFGLKFTDIPNGLAALTKVPGQGWAQIVAFLGCYELFVNKPVGDEPGNYGKGNLGLGFLGPVANPEARSKKLSAELANGRLAMMAIIGMFFQDGLTGSAWGDWANYTDSPLRAFEGELGVQAPVGFWDPLGLSADGDADTFKRRRAVELKHGRICMLACVGYIIPEYFRWPGFLSPEKGIKFSEVPHGIAAISKVPLEGWLQIVLFIGHYEGYFWRQDSKRAPGDYEGYGFLGVGKNFIFNFDPIEFQDPEVKKTKLSAELANGRLAMVALMAMLFQNGT</sequence>
<keyword evidence="7" id="KW-1185">Reference proteome</keyword>
<keyword evidence="2" id="KW-0150">Chloroplast</keyword>
<dbReference type="SUPFAM" id="SSF103511">
    <property type="entry name" value="Chlorophyll a-b binding protein"/>
    <property type="match status" value="6"/>
</dbReference>
<keyword evidence="5" id="KW-0148">Chlorophyll</keyword>
<feature type="binding site" evidence="5">
    <location>
        <position position="223"/>
    </location>
    <ligand>
        <name>chlorophyll a</name>
        <dbReference type="ChEBI" id="CHEBI:58416"/>
        <label>1</label>
    </ligand>
</feature>
<dbReference type="Gene3D" id="1.10.3460.10">
    <property type="entry name" value="Chlorophyll a/b binding protein domain"/>
    <property type="match status" value="6"/>
</dbReference>
<evidence type="ECO:0000313" key="7">
    <source>
        <dbReference type="Proteomes" id="UP000649617"/>
    </source>
</evidence>
<feature type="binding site" evidence="5">
    <location>
        <position position="125"/>
    </location>
    <ligand>
        <name>chlorophyll a</name>
        <dbReference type="ChEBI" id="CHEBI:58416"/>
        <label>1</label>
    </ligand>
</feature>
<evidence type="ECO:0000313" key="6">
    <source>
        <dbReference type="EMBL" id="CAE7497079.1"/>
    </source>
</evidence>
<comment type="subcellular location">
    <subcellularLocation>
        <location evidence="1">Plastid</location>
        <location evidence="1">Chloroplast</location>
    </subcellularLocation>
</comment>
<feature type="binding site" evidence="5">
    <location>
        <position position="240"/>
    </location>
    <ligand>
        <name>chlorophyll a</name>
        <dbReference type="ChEBI" id="CHEBI:58416"/>
        <label>1</label>
    </ligand>
</feature>
<dbReference type="Pfam" id="PF00504">
    <property type="entry name" value="Chloroa_b-bind"/>
    <property type="match status" value="6"/>
</dbReference>
<gene>
    <name evidence="6" type="primary">FCPE</name>
    <name evidence="6" type="ORF">SPIL2461_LOCUS12835</name>
</gene>
<accession>A0A812SVU9</accession>
<reference evidence="6" key="1">
    <citation type="submission" date="2021-02" db="EMBL/GenBank/DDBJ databases">
        <authorList>
            <person name="Dougan E. K."/>
            <person name="Rhodes N."/>
            <person name="Thang M."/>
            <person name="Chan C."/>
        </authorList>
    </citation>
    <scope>NUCLEOTIDE SEQUENCE</scope>
</reference>
<feature type="binding site" evidence="5">
    <location>
        <position position="122"/>
    </location>
    <ligand>
        <name>chlorophyll a</name>
        <dbReference type="ChEBI" id="CHEBI:58416"/>
        <label>1</label>
    </ligand>
</feature>
<dbReference type="OrthoDB" id="439160at2759"/>
<evidence type="ECO:0000256" key="5">
    <source>
        <dbReference type="PIRSR" id="PIRSR601344-1"/>
    </source>
</evidence>
<dbReference type="Proteomes" id="UP000649617">
    <property type="component" value="Unassembled WGS sequence"/>
</dbReference>
<evidence type="ECO:0000256" key="1">
    <source>
        <dbReference type="ARBA" id="ARBA00004229"/>
    </source>
</evidence>
<comment type="caution">
    <text evidence="6">The sequence shown here is derived from an EMBL/GenBank/DDBJ whole genome shotgun (WGS) entry which is preliminary data.</text>
</comment>
<evidence type="ECO:0000256" key="2">
    <source>
        <dbReference type="ARBA" id="ARBA00022528"/>
    </source>
</evidence>
<dbReference type="GO" id="GO:0016020">
    <property type="term" value="C:membrane"/>
    <property type="evidence" value="ECO:0007669"/>
    <property type="project" value="InterPro"/>
</dbReference>
<proteinExistence type="predicted"/>
<organism evidence="6 7">
    <name type="scientific">Symbiodinium pilosum</name>
    <name type="common">Dinoflagellate</name>
    <dbReference type="NCBI Taxonomy" id="2952"/>
    <lineage>
        <taxon>Eukaryota</taxon>
        <taxon>Sar</taxon>
        <taxon>Alveolata</taxon>
        <taxon>Dinophyceae</taxon>
        <taxon>Suessiales</taxon>
        <taxon>Symbiodiniaceae</taxon>
        <taxon>Symbiodinium</taxon>
    </lineage>
</organism>
<keyword evidence="3" id="KW-0602">Photosynthesis</keyword>
<feature type="binding site" description="axial binding residue" evidence="5">
    <location>
        <position position="186"/>
    </location>
    <ligand>
        <name>chlorophyll b</name>
        <dbReference type="ChEBI" id="CHEBI:61721"/>
        <label>1</label>
    </ligand>
    <ligandPart>
        <name>Mg</name>
        <dbReference type="ChEBI" id="CHEBI:25107"/>
    </ligandPart>
</feature>
<feature type="binding site" evidence="5">
    <location>
        <position position="101"/>
    </location>
    <ligand>
        <name>chlorophyll a</name>
        <dbReference type="ChEBI" id="CHEBI:58416"/>
        <label>1</label>
    </ligand>
</feature>
<dbReference type="AlphaFoldDB" id="A0A812SVU9"/>
<feature type="non-terminal residue" evidence="6">
    <location>
        <position position="1"/>
    </location>
</feature>
<dbReference type="PANTHER" id="PTHR21649">
    <property type="entry name" value="CHLOROPHYLL A/B BINDING PROTEIN"/>
    <property type="match status" value="1"/>
</dbReference>
<dbReference type="GO" id="GO:0009765">
    <property type="term" value="P:photosynthesis, light harvesting"/>
    <property type="evidence" value="ECO:0007669"/>
    <property type="project" value="InterPro"/>
</dbReference>
<feature type="binding site" evidence="5">
    <location>
        <position position="226"/>
    </location>
    <ligand>
        <name>chlorophyll a</name>
        <dbReference type="ChEBI" id="CHEBI:58416"/>
        <label>1</label>
    </ligand>
</feature>
<protein>
    <submittedName>
        <fullName evidence="6">FCPE protein</fullName>
    </submittedName>
</protein>
<name>A0A812SVU9_SYMPI</name>
<dbReference type="GO" id="GO:0009507">
    <property type="term" value="C:chloroplast"/>
    <property type="evidence" value="ECO:0007669"/>
    <property type="project" value="UniProtKB-SubCell"/>
</dbReference>